<protein>
    <submittedName>
        <fullName evidence="2">Uncharacterized protein</fullName>
    </submittedName>
</protein>
<feature type="region of interest" description="Disordered" evidence="1">
    <location>
        <begin position="198"/>
        <end position="261"/>
    </location>
</feature>
<reference evidence="2 3" key="1">
    <citation type="journal article" date="2006" name="Appl. Environ. Microbiol.">
        <title>Genome sequence of the chemolithoautotrophic nitrite-oxidizing bacterium Nitrobacter winogradskyi Nb-255.</title>
        <authorList>
            <person name="Starkenburg S.R."/>
            <person name="Chain P.S."/>
            <person name="Sayavedra-Soto L.A."/>
            <person name="Hauser L."/>
            <person name="Land M.L."/>
            <person name="Larimer F.W."/>
            <person name="Malfatti S.A."/>
            <person name="Klotz M.G."/>
            <person name="Bottomley P.J."/>
            <person name="Arp D.J."/>
            <person name="Hickey W.J."/>
        </authorList>
    </citation>
    <scope>NUCLEOTIDE SEQUENCE [LARGE SCALE GENOMIC DNA]</scope>
    <source>
        <strain evidence="3">ATCC 25391 / DSM 10237 / CIP 104748 / NCIMB 11846 / Nb-255</strain>
    </source>
</reference>
<evidence type="ECO:0000313" key="3">
    <source>
        <dbReference type="Proteomes" id="UP000002531"/>
    </source>
</evidence>
<proteinExistence type="predicted"/>
<feature type="compositionally biased region" description="Basic and acidic residues" evidence="1">
    <location>
        <begin position="235"/>
        <end position="247"/>
    </location>
</feature>
<keyword evidence="3" id="KW-1185">Reference proteome</keyword>
<evidence type="ECO:0000256" key="1">
    <source>
        <dbReference type="SAM" id="MobiDB-lite"/>
    </source>
</evidence>
<dbReference type="KEGG" id="nwi:Nwi_3137"/>
<gene>
    <name evidence="2" type="ordered locus">Nwi_3137</name>
</gene>
<accession>Q3SMV7</accession>
<dbReference type="RefSeq" id="WP_011316292.1">
    <property type="nucleotide sequence ID" value="NC_007406.1"/>
</dbReference>
<feature type="compositionally biased region" description="Basic and acidic residues" evidence="1">
    <location>
        <begin position="198"/>
        <end position="218"/>
    </location>
</feature>
<name>Q3SMV7_NITWN</name>
<dbReference type="AlphaFoldDB" id="Q3SMV7"/>
<sequence length="261" mass="29520">MRVMDIPSFPRPIEILDLETLFAARLNETVVMWPRQAIPLLGYMCHPNDEAERHGLVNLLRSWPNYEGPGQPPVPERLPRIQGNWLKVTDIFHLYCDLIDGQHQERRGGPSIGKAISLVEANAKSRGTSETNLWKLWSDYKDVAHLVTAATLVCAEVCTRFSESPPRLNPTQFLPFQMALLMPDLVLAVAQEFERLGRAKREDPHSEPALDADTHWRIPSDINVAPLPPPPRKIRPQDIKVLNDRRAGNRGRANKTTPVSD</sequence>
<organism evidence="2 3">
    <name type="scientific">Nitrobacter winogradskyi (strain ATCC 25391 / DSM 10237 / CIP 104748 / NCIMB 11846 / Nb-255)</name>
    <dbReference type="NCBI Taxonomy" id="323098"/>
    <lineage>
        <taxon>Bacteria</taxon>
        <taxon>Pseudomonadati</taxon>
        <taxon>Pseudomonadota</taxon>
        <taxon>Alphaproteobacteria</taxon>
        <taxon>Hyphomicrobiales</taxon>
        <taxon>Nitrobacteraceae</taxon>
        <taxon>Nitrobacter</taxon>
    </lineage>
</organism>
<evidence type="ECO:0000313" key="2">
    <source>
        <dbReference type="EMBL" id="ABA06384.1"/>
    </source>
</evidence>
<dbReference type="HOGENOM" id="CLU_1064894_0_0_5"/>
<dbReference type="Proteomes" id="UP000002531">
    <property type="component" value="Chromosome"/>
</dbReference>
<dbReference type="EMBL" id="CP000115">
    <property type="protein sequence ID" value="ABA06384.1"/>
    <property type="molecule type" value="Genomic_DNA"/>
</dbReference>